<organism evidence="1">
    <name type="scientific">marine metagenome</name>
    <dbReference type="NCBI Taxonomy" id="408172"/>
    <lineage>
        <taxon>unclassified sequences</taxon>
        <taxon>metagenomes</taxon>
        <taxon>ecological metagenomes</taxon>
    </lineage>
</organism>
<protein>
    <submittedName>
        <fullName evidence="1">Uncharacterized protein</fullName>
    </submittedName>
</protein>
<reference evidence="1" key="1">
    <citation type="submission" date="2018-05" db="EMBL/GenBank/DDBJ databases">
        <authorList>
            <person name="Lanie J.A."/>
            <person name="Ng W.-L."/>
            <person name="Kazmierczak K.M."/>
            <person name="Andrzejewski T.M."/>
            <person name="Davidsen T.M."/>
            <person name="Wayne K.J."/>
            <person name="Tettelin H."/>
            <person name="Glass J.I."/>
            <person name="Rusch D."/>
            <person name="Podicherti R."/>
            <person name="Tsui H.-C.T."/>
            <person name="Winkler M.E."/>
        </authorList>
    </citation>
    <scope>NUCLEOTIDE SEQUENCE</scope>
</reference>
<gene>
    <name evidence="1" type="ORF">METZ01_LOCUS78824</name>
</gene>
<proteinExistence type="predicted"/>
<evidence type="ECO:0000313" key="1">
    <source>
        <dbReference type="EMBL" id="SVA25970.1"/>
    </source>
</evidence>
<sequence length="107" mass="13148">MGWWPFKRKEEVLDEEPHMQGARMWIQDLRDVCERCYDDHNEGQRQVRRVQEEWIDSHSKGEVDDSLLEGLEHRAIKLLQADGDEWLRWLDDEDFWKPGWRDEPREE</sequence>
<dbReference type="EMBL" id="UINC01006180">
    <property type="protein sequence ID" value="SVA25970.1"/>
    <property type="molecule type" value="Genomic_DNA"/>
</dbReference>
<name>A0A381UCR1_9ZZZZ</name>
<accession>A0A381UCR1</accession>
<dbReference type="AlphaFoldDB" id="A0A381UCR1"/>